<proteinExistence type="predicted"/>
<sequence>MSDADKITQIRGLIRGYRAGGWDHASAWVRSTEVLVDRIEVIVAAEAPCAQAPHCPIHPLVEGGNR</sequence>
<evidence type="ECO:0000313" key="2">
    <source>
        <dbReference type="Proteomes" id="UP001330812"/>
    </source>
</evidence>
<accession>A0ABZ1HUU3</accession>
<evidence type="ECO:0000313" key="1">
    <source>
        <dbReference type="EMBL" id="WSE26129.1"/>
    </source>
</evidence>
<gene>
    <name evidence="1" type="ORF">VSH64_24960</name>
</gene>
<protein>
    <submittedName>
        <fullName evidence="1">Uncharacterized protein</fullName>
    </submittedName>
</protein>
<dbReference type="RefSeq" id="WP_326565097.1">
    <property type="nucleotide sequence ID" value="NZ_CP142149.1"/>
</dbReference>
<organism evidence="1 2">
    <name type="scientific">Amycolatopsis rhabdoformis</name>
    <dbReference type="NCBI Taxonomy" id="1448059"/>
    <lineage>
        <taxon>Bacteria</taxon>
        <taxon>Bacillati</taxon>
        <taxon>Actinomycetota</taxon>
        <taxon>Actinomycetes</taxon>
        <taxon>Pseudonocardiales</taxon>
        <taxon>Pseudonocardiaceae</taxon>
        <taxon>Amycolatopsis</taxon>
    </lineage>
</organism>
<keyword evidence="2" id="KW-1185">Reference proteome</keyword>
<dbReference type="Proteomes" id="UP001330812">
    <property type="component" value="Chromosome"/>
</dbReference>
<name>A0ABZ1HUU3_9PSEU</name>
<dbReference type="EMBL" id="CP142149">
    <property type="protein sequence ID" value="WSE26129.1"/>
    <property type="molecule type" value="Genomic_DNA"/>
</dbReference>
<reference evidence="1 2" key="1">
    <citation type="journal article" date="2015" name="Int. J. Syst. Evol. Microbiol.">
        <title>Amycolatopsis rhabdoformis sp. nov., an actinomycete isolated from a tropical forest soil.</title>
        <authorList>
            <person name="Souza W.R."/>
            <person name="Silva R.E."/>
            <person name="Goodfellow M."/>
            <person name="Busarakam K."/>
            <person name="Figueiro F.S."/>
            <person name="Ferreira D."/>
            <person name="Rodrigues-Filho E."/>
            <person name="Moraes L.A.B."/>
            <person name="Zucchi T.D."/>
        </authorList>
    </citation>
    <scope>NUCLEOTIDE SEQUENCE [LARGE SCALE GENOMIC DNA]</scope>
    <source>
        <strain evidence="1 2">NCIMB 14900</strain>
    </source>
</reference>